<dbReference type="SUPFAM" id="SSF56300">
    <property type="entry name" value="Metallo-dependent phosphatases"/>
    <property type="match status" value="1"/>
</dbReference>
<accession>A0ABZ2I862</accession>
<evidence type="ECO:0008006" key="3">
    <source>
        <dbReference type="Google" id="ProtNLM"/>
    </source>
</evidence>
<evidence type="ECO:0000313" key="1">
    <source>
        <dbReference type="EMBL" id="WWT53821.1"/>
    </source>
</evidence>
<evidence type="ECO:0000313" key="2">
    <source>
        <dbReference type="Proteomes" id="UP001363460"/>
    </source>
</evidence>
<keyword evidence="2" id="KW-1185">Reference proteome</keyword>
<protein>
    <recommendedName>
        <fullName evidence="3">Oxidoreductase</fullName>
    </recommendedName>
</protein>
<proteinExistence type="predicted"/>
<dbReference type="EMBL" id="CP146369">
    <property type="protein sequence ID" value="WWT53821.1"/>
    <property type="molecule type" value="Genomic_DNA"/>
</dbReference>
<dbReference type="Proteomes" id="UP001363460">
    <property type="component" value="Chromosome"/>
</dbReference>
<reference evidence="1 2" key="1">
    <citation type="submission" date="2024-02" db="EMBL/GenBank/DDBJ databases">
        <title>Distribution and functional of Brevundimonas-related endobacteria within Verticillium dahliae.</title>
        <authorList>
            <person name="Zeng H."/>
        </authorList>
    </citation>
    <scope>NUCLEOTIDE SEQUENCE [LARGE SCALE GENOMIC DNA]</scope>
    <source>
        <strain evidence="1 2">TRM 44200</strain>
    </source>
</reference>
<name>A0ABZ2I862_9CAUL</name>
<organism evidence="1 2">
    <name type="scientific">Brevundimonas olei</name>
    <dbReference type="NCBI Taxonomy" id="657642"/>
    <lineage>
        <taxon>Bacteria</taxon>
        <taxon>Pseudomonadati</taxon>
        <taxon>Pseudomonadota</taxon>
        <taxon>Alphaproteobacteria</taxon>
        <taxon>Caulobacterales</taxon>
        <taxon>Caulobacteraceae</taxon>
        <taxon>Brevundimonas</taxon>
    </lineage>
</organism>
<gene>
    <name evidence="1" type="ORF">V8J38_11205</name>
</gene>
<dbReference type="RefSeq" id="WP_338575731.1">
    <property type="nucleotide sequence ID" value="NZ_CP146369.1"/>
</dbReference>
<sequence length="395" mass="43975">MSLQFQPDETATSALLHYCQSDAQRRVVQAVIDFGGVRAGALGIGQGRTGFQKTLARVKAHAAAQGYAPDHSLKHPVPTPFVAKGHSTLYDGDGNVRLQWVKTKLDDELRSEAIREAFEAMAEELPRLEPTPAPETGLPHLCNLYTLTDCHVGMLAWRKEGGADWDLGIAERTLTECFRQMIERSPDAETCVVNQLGDFLHSDGLLPVTPTSGHILDQDGRFSKMVSAAIRILRRIVDMALAKHQTVFVVMAEGNHDLASSVWLRLMFAALYENEPRVKVIDSELPYYVHIHGETMLAFHHGHLKKNDQLPLLFAAQYPREWGSTTKRYAHCGHRHHEEVKEHSGMKVVQHSTLAARDAYAARGGWMSERQATAYTYHAQWGQVGSVTVTPEMVG</sequence>
<dbReference type="InterPro" id="IPR029052">
    <property type="entry name" value="Metallo-depent_PP-like"/>
</dbReference>